<reference evidence="2" key="1">
    <citation type="submission" date="2014-02" db="EMBL/GenBank/DDBJ databases">
        <title>Expanding our view of genomic diversity in Candidatus Accumulibacter clades.</title>
        <authorList>
            <person name="Skennerton C.T."/>
            <person name="Barr J.J."/>
            <person name="Slater F.R."/>
            <person name="Bond P.L."/>
            <person name="Tyson G.W."/>
        </authorList>
    </citation>
    <scope>NUCLEOTIDE SEQUENCE [LARGE SCALE GENOMIC DNA]</scope>
</reference>
<proteinExistence type="predicted"/>
<evidence type="ECO:0000256" key="1">
    <source>
        <dbReference type="SAM" id="MobiDB-lite"/>
    </source>
</evidence>
<gene>
    <name evidence="2" type="ORF">AW11_03671</name>
</gene>
<keyword evidence="3" id="KW-1185">Reference proteome</keyword>
<comment type="caution">
    <text evidence="2">The sequence shown here is derived from an EMBL/GenBank/DDBJ whole genome shotgun (WGS) entry which is preliminary data.</text>
</comment>
<sequence length="151" mass="16232">MNSLAKQAAHLYFPAIVRSEHDSPLDALVAACVPRPEAMNLVAASWADSESTCLLAVVDGGRPVVVLRTQAGRWAACNAFLGSLHATWQGADRQLRKGRQRQVYVVSVQKGRIHRPVPEDLLADPVLGGEDDSASARGSTAKHGPAEKMRK</sequence>
<protein>
    <submittedName>
        <fullName evidence="2">Uncharacterized protein</fullName>
    </submittedName>
</protein>
<dbReference type="Proteomes" id="UP000022141">
    <property type="component" value="Unassembled WGS sequence"/>
</dbReference>
<dbReference type="EMBL" id="JEMY01000058">
    <property type="protein sequence ID" value="EXI85217.1"/>
    <property type="molecule type" value="Genomic_DNA"/>
</dbReference>
<evidence type="ECO:0000313" key="2">
    <source>
        <dbReference type="EMBL" id="EXI85217.1"/>
    </source>
</evidence>
<evidence type="ECO:0000313" key="3">
    <source>
        <dbReference type="Proteomes" id="UP000022141"/>
    </source>
</evidence>
<dbReference type="AlphaFoldDB" id="A0A011Q7J0"/>
<name>A0A011Q7J0_ACCRE</name>
<dbReference type="STRING" id="1454004.AW11_03671"/>
<dbReference type="eggNOG" id="ENOG50348M4">
    <property type="taxonomic scope" value="Bacteria"/>
</dbReference>
<feature type="region of interest" description="Disordered" evidence="1">
    <location>
        <begin position="119"/>
        <end position="151"/>
    </location>
</feature>
<dbReference type="PATRIC" id="fig|1454004.3.peg.3778"/>
<organism evidence="2 3">
    <name type="scientific">Accumulibacter regalis</name>
    <dbReference type="NCBI Taxonomy" id="522306"/>
    <lineage>
        <taxon>Bacteria</taxon>
        <taxon>Pseudomonadati</taxon>
        <taxon>Pseudomonadota</taxon>
        <taxon>Betaproteobacteria</taxon>
        <taxon>Candidatus Accumulibacter</taxon>
    </lineage>
</organism>
<accession>A0A011Q7J0</accession>